<evidence type="ECO:0000313" key="1">
    <source>
        <dbReference type="EMBL" id="KEF37036.1"/>
    </source>
</evidence>
<dbReference type="AlphaFoldDB" id="A0A072NHP3"/>
<organism evidence="1 2">
    <name type="scientific">Schinkia azotoformans MEV2011</name>
    <dbReference type="NCBI Taxonomy" id="1348973"/>
    <lineage>
        <taxon>Bacteria</taxon>
        <taxon>Bacillati</taxon>
        <taxon>Bacillota</taxon>
        <taxon>Bacilli</taxon>
        <taxon>Bacillales</taxon>
        <taxon>Bacillaceae</taxon>
        <taxon>Calidifontibacillus/Schinkia group</taxon>
        <taxon>Schinkia</taxon>
    </lineage>
</organism>
<sequence>MSIRVNEKGLVYLDEETMTAIFDCVYGTDGGGLRSSTKQLLWEPKFRDFVKTLNALQEYNYRYRADQVIDLFPIFDSTIGPFEFNSEGTTLWLAMGLAIKELYGFRRSTLEELLKLVKVKK</sequence>
<dbReference type="Proteomes" id="UP000027936">
    <property type="component" value="Unassembled WGS sequence"/>
</dbReference>
<protein>
    <submittedName>
        <fullName evidence="1">Uncharacterized protein</fullName>
    </submittedName>
</protein>
<dbReference type="EMBL" id="JJRY01000019">
    <property type="protein sequence ID" value="KEF37036.1"/>
    <property type="molecule type" value="Genomic_DNA"/>
</dbReference>
<dbReference type="OrthoDB" id="2883865at2"/>
<accession>A0A072NHP3</accession>
<dbReference type="RefSeq" id="WP_003332069.1">
    <property type="nucleotide sequence ID" value="NZ_JJRY01000019.1"/>
</dbReference>
<proteinExistence type="predicted"/>
<reference evidence="1 2" key="1">
    <citation type="submission" date="2014-04" db="EMBL/GenBank/DDBJ databases">
        <title>Draft genome sequence of Bacillus azotoformans MEV2011, a (co-) denitrifying strain unable to grow in the presence of oxygen.</title>
        <authorList>
            <person name="Nielsen M."/>
            <person name="Schreiber L."/>
            <person name="Finster K."/>
            <person name="Schramm A."/>
        </authorList>
    </citation>
    <scope>NUCLEOTIDE SEQUENCE [LARGE SCALE GENOMIC DNA]</scope>
    <source>
        <strain evidence="1 2">MEV2011</strain>
    </source>
</reference>
<gene>
    <name evidence="1" type="ORF">M670_03790</name>
</gene>
<dbReference type="PATRIC" id="fig|1348973.3.peg.3674"/>
<evidence type="ECO:0000313" key="2">
    <source>
        <dbReference type="Proteomes" id="UP000027936"/>
    </source>
</evidence>
<comment type="caution">
    <text evidence="1">The sequence shown here is derived from an EMBL/GenBank/DDBJ whole genome shotgun (WGS) entry which is preliminary data.</text>
</comment>
<name>A0A072NHP3_SCHAZ</name>
<dbReference type="GeneID" id="89469842"/>